<proteinExistence type="predicted"/>
<protein>
    <recommendedName>
        <fullName evidence="3">Hyaluronan/mRNA-binding protein domain-containing protein</fullName>
    </recommendedName>
</protein>
<dbReference type="AlphaFoldDB" id="A0A5K1H2W8"/>
<feature type="region of interest" description="Disordered" evidence="1">
    <location>
        <begin position="1"/>
        <end position="70"/>
    </location>
</feature>
<feature type="compositionally biased region" description="Basic and acidic residues" evidence="1">
    <location>
        <begin position="1"/>
        <end position="17"/>
    </location>
</feature>
<evidence type="ECO:0008006" key="3">
    <source>
        <dbReference type="Google" id="ProtNLM"/>
    </source>
</evidence>
<evidence type="ECO:0000256" key="1">
    <source>
        <dbReference type="SAM" id="MobiDB-lite"/>
    </source>
</evidence>
<dbReference type="EMBL" id="LR721787">
    <property type="protein sequence ID" value="VVW82162.1"/>
    <property type="molecule type" value="Genomic_DNA"/>
</dbReference>
<name>A0A5K1H2W8_9MAGN</name>
<reference evidence="2" key="1">
    <citation type="submission" date="2019-09" db="EMBL/GenBank/DDBJ databases">
        <authorList>
            <person name="Zhang L."/>
        </authorList>
    </citation>
    <scope>NUCLEOTIDE SEQUENCE</scope>
</reference>
<accession>A0A5K1H2W8</accession>
<organism evidence="2">
    <name type="scientific">Nymphaea colorata</name>
    <name type="common">pocket water lily</name>
    <dbReference type="NCBI Taxonomy" id="210225"/>
    <lineage>
        <taxon>Eukaryota</taxon>
        <taxon>Viridiplantae</taxon>
        <taxon>Streptophyta</taxon>
        <taxon>Embryophyta</taxon>
        <taxon>Tracheophyta</taxon>
        <taxon>Spermatophyta</taxon>
        <taxon>Magnoliopsida</taxon>
        <taxon>Nymphaeales</taxon>
        <taxon>Nymphaeaceae</taxon>
        <taxon>Nymphaea</taxon>
    </lineage>
</organism>
<gene>
    <name evidence="2" type="ORF">NYM_LOCUS27699</name>
</gene>
<sequence length="70" mass="7526">MEKRAKQPHMKPSEAPRKDRKSGTGTSGAPKKGGHGGKFTWSGDEAHVGGEEPIVAIDRKDPNYVDPEDA</sequence>
<dbReference type="Gramene" id="NC9G0174150.1">
    <property type="protein sequence ID" value="NC9G0174150.1:cds"/>
    <property type="gene ID" value="NC9G0174150"/>
</dbReference>
<evidence type="ECO:0000313" key="2">
    <source>
        <dbReference type="EMBL" id="VVW82162.1"/>
    </source>
</evidence>